<protein>
    <recommendedName>
        <fullName evidence="10">Xylulose kinase</fullName>
        <shortName evidence="10">Xylulokinase</shortName>
        <ecNumber evidence="10">2.7.1.17</ecNumber>
    </recommendedName>
</protein>
<dbReference type="InterPro" id="IPR018485">
    <property type="entry name" value="FGGY_C"/>
</dbReference>
<dbReference type="EC" id="2.7.1.17" evidence="10"/>
<evidence type="ECO:0000259" key="11">
    <source>
        <dbReference type="Pfam" id="PF00370"/>
    </source>
</evidence>
<keyword evidence="3 10" id="KW-0859">Xylose metabolism</keyword>
<dbReference type="NCBIfam" id="TIGR01312">
    <property type="entry name" value="XylB"/>
    <property type="match status" value="1"/>
</dbReference>
<dbReference type="GO" id="GO:0042732">
    <property type="term" value="P:D-xylose metabolic process"/>
    <property type="evidence" value="ECO:0007669"/>
    <property type="project" value="UniProtKB-KW"/>
</dbReference>
<evidence type="ECO:0000259" key="12">
    <source>
        <dbReference type="Pfam" id="PF02782"/>
    </source>
</evidence>
<organism evidence="13 14">
    <name type="scientific">Listeria aquatica</name>
    <dbReference type="NCBI Taxonomy" id="1494960"/>
    <lineage>
        <taxon>Bacteria</taxon>
        <taxon>Bacillati</taxon>
        <taxon>Bacillota</taxon>
        <taxon>Bacilli</taxon>
        <taxon>Bacillales</taxon>
        <taxon>Listeriaceae</taxon>
        <taxon>Listeria</taxon>
    </lineage>
</organism>
<dbReference type="PIRSF" id="PIRSF000538">
    <property type="entry name" value="GlpK"/>
    <property type="match status" value="1"/>
</dbReference>
<evidence type="ECO:0000313" key="14">
    <source>
        <dbReference type="Proteomes" id="UP000559885"/>
    </source>
</evidence>
<dbReference type="GO" id="GO:0005524">
    <property type="term" value="F:ATP binding"/>
    <property type="evidence" value="ECO:0007669"/>
    <property type="project" value="UniProtKB-KW"/>
</dbReference>
<sequence length="491" mass="55445">MACYIGVDLGTSSIKMIAARGDGTILATTTSPFSILSEEPLYSEENTQDWLQAFDDAFSQLLLEVPQLASDLEAISFSGQMHSLVLLDDEGKPLRNAILWNDTRTVAEVEFLNETYLEHLLEVEKNRALEGFTLPKLLWVKRNERELFERTWKFMMPKDYLVYYLIGEVFTDRSDASGTILYDVKRHIWDLSLLEELGIDVKKCPRIAESLDTVGQLKPALKKKFNLESDVRIIMGGADNACGALGNISHPESQGLISVGTSGVVLAYSKRAERVTGKYHYFNSAISGWDYKMGVTLSAGYSLEWFRKVFAPEEDFEELTSELAQVPIGANGVVFNPYLFGERSPYFNPYLSASITGVRANHTRQDIVRAILEGVAFSLKNVYQEMELSESIQTFRITGGVVKNPLWLQMFADIFETKMEVLTLDEGPAFGALMCAIQGVEGRDASEILAKFNPLRKVLMPVEENIVCYREAYQRFLEQSELQNQWSKKRK</sequence>
<keyword evidence="6 9" id="KW-0418">Kinase</keyword>
<dbReference type="Pfam" id="PF02782">
    <property type="entry name" value="FGGY_C"/>
    <property type="match status" value="1"/>
</dbReference>
<name>A0A841ZQC2_9LIST</name>
<dbReference type="InterPro" id="IPR018483">
    <property type="entry name" value="Carb_kinase_FGGY_CS"/>
</dbReference>
<dbReference type="EMBL" id="JAARRM010000002">
    <property type="protein sequence ID" value="MBC1521534.1"/>
    <property type="molecule type" value="Genomic_DNA"/>
</dbReference>
<dbReference type="InterPro" id="IPR043129">
    <property type="entry name" value="ATPase_NBD"/>
</dbReference>
<dbReference type="GO" id="GO:0005997">
    <property type="term" value="P:xylulose metabolic process"/>
    <property type="evidence" value="ECO:0007669"/>
    <property type="project" value="InterPro"/>
</dbReference>
<dbReference type="Pfam" id="PF00370">
    <property type="entry name" value="FGGY_N"/>
    <property type="match status" value="1"/>
</dbReference>
<dbReference type="SUPFAM" id="SSF53067">
    <property type="entry name" value="Actin-like ATPase domain"/>
    <property type="match status" value="2"/>
</dbReference>
<dbReference type="PROSITE" id="PS00445">
    <property type="entry name" value="FGGY_KINASES_2"/>
    <property type="match status" value="1"/>
</dbReference>
<dbReference type="InterPro" id="IPR050406">
    <property type="entry name" value="FGGY_Carb_Kinase"/>
</dbReference>
<feature type="domain" description="Carbohydrate kinase FGGY C-terminal" evidence="12">
    <location>
        <begin position="256"/>
        <end position="436"/>
    </location>
</feature>
<dbReference type="InterPro" id="IPR000577">
    <property type="entry name" value="Carb_kinase_FGGY"/>
</dbReference>
<evidence type="ECO:0000256" key="9">
    <source>
        <dbReference type="RuleBase" id="RU003733"/>
    </source>
</evidence>
<comment type="catalytic activity">
    <reaction evidence="10">
        <text>D-xylulose + ATP = D-xylulose 5-phosphate + ADP + H(+)</text>
        <dbReference type="Rhea" id="RHEA:10964"/>
        <dbReference type="ChEBI" id="CHEBI:15378"/>
        <dbReference type="ChEBI" id="CHEBI:17140"/>
        <dbReference type="ChEBI" id="CHEBI:30616"/>
        <dbReference type="ChEBI" id="CHEBI:57737"/>
        <dbReference type="ChEBI" id="CHEBI:456216"/>
        <dbReference type="EC" id="2.7.1.17"/>
    </reaction>
</comment>
<dbReference type="Proteomes" id="UP000559885">
    <property type="component" value="Unassembled WGS sequence"/>
</dbReference>
<evidence type="ECO:0000256" key="5">
    <source>
        <dbReference type="ARBA" id="ARBA00022741"/>
    </source>
</evidence>
<evidence type="ECO:0000256" key="10">
    <source>
        <dbReference type="RuleBase" id="RU364073"/>
    </source>
</evidence>
<evidence type="ECO:0000256" key="7">
    <source>
        <dbReference type="ARBA" id="ARBA00022840"/>
    </source>
</evidence>
<dbReference type="InterPro" id="IPR006000">
    <property type="entry name" value="Xylulokinase"/>
</dbReference>
<keyword evidence="2" id="KW-0597">Phosphoprotein</keyword>
<dbReference type="AlphaFoldDB" id="A0A841ZQC2"/>
<keyword evidence="8 10" id="KW-0119">Carbohydrate metabolism</keyword>
<comment type="caution">
    <text evidence="13">The sequence shown here is derived from an EMBL/GenBank/DDBJ whole genome shotgun (WGS) entry which is preliminary data.</text>
</comment>
<reference evidence="13 14" key="1">
    <citation type="submission" date="2020-03" db="EMBL/GenBank/DDBJ databases">
        <title>Soil Listeria distribution.</title>
        <authorList>
            <person name="Liao J."/>
            <person name="Wiedmann M."/>
        </authorList>
    </citation>
    <scope>NUCLEOTIDE SEQUENCE [LARGE SCALE GENOMIC DNA]</scope>
    <source>
        <strain evidence="13 14">FSL L7-1507</strain>
    </source>
</reference>
<evidence type="ECO:0000256" key="2">
    <source>
        <dbReference type="ARBA" id="ARBA00022553"/>
    </source>
</evidence>
<accession>A0A841ZQC2</accession>
<dbReference type="RefSeq" id="WP_185373518.1">
    <property type="nucleotide sequence ID" value="NZ_JAARRM010000002.1"/>
</dbReference>
<dbReference type="CDD" id="cd07808">
    <property type="entry name" value="ASKHA_NBD_FGGY_EcXK-like"/>
    <property type="match status" value="1"/>
</dbReference>
<feature type="domain" description="Carbohydrate kinase FGGY N-terminal" evidence="11">
    <location>
        <begin position="4"/>
        <end position="246"/>
    </location>
</feature>
<evidence type="ECO:0000256" key="3">
    <source>
        <dbReference type="ARBA" id="ARBA00022629"/>
    </source>
</evidence>
<dbReference type="Gene3D" id="3.30.420.40">
    <property type="match status" value="2"/>
</dbReference>
<evidence type="ECO:0000256" key="1">
    <source>
        <dbReference type="ARBA" id="ARBA00009156"/>
    </source>
</evidence>
<keyword evidence="4 9" id="KW-0808">Transferase</keyword>
<evidence type="ECO:0000256" key="6">
    <source>
        <dbReference type="ARBA" id="ARBA00022777"/>
    </source>
</evidence>
<dbReference type="InterPro" id="IPR018484">
    <property type="entry name" value="FGGY_N"/>
</dbReference>
<keyword evidence="5 10" id="KW-0547">Nucleotide-binding</keyword>
<dbReference type="PANTHER" id="PTHR43095:SF5">
    <property type="entry name" value="XYLULOSE KINASE"/>
    <property type="match status" value="1"/>
</dbReference>
<dbReference type="PROSITE" id="PS00933">
    <property type="entry name" value="FGGY_KINASES_1"/>
    <property type="match status" value="1"/>
</dbReference>
<comment type="similarity">
    <text evidence="1 9">Belongs to the FGGY kinase family.</text>
</comment>
<keyword evidence="7 10" id="KW-0067">ATP-binding</keyword>
<proteinExistence type="inferred from homology"/>
<evidence type="ECO:0000256" key="8">
    <source>
        <dbReference type="ARBA" id="ARBA00023277"/>
    </source>
</evidence>
<evidence type="ECO:0000256" key="4">
    <source>
        <dbReference type="ARBA" id="ARBA00022679"/>
    </source>
</evidence>
<dbReference type="GO" id="GO:0004856">
    <property type="term" value="F:D-xylulokinase activity"/>
    <property type="evidence" value="ECO:0007669"/>
    <property type="project" value="UniProtKB-EC"/>
</dbReference>
<gene>
    <name evidence="10 13" type="primary">xylB</name>
    <name evidence="13" type="ORF">HB912_07730</name>
</gene>
<evidence type="ECO:0000313" key="13">
    <source>
        <dbReference type="EMBL" id="MBC1521534.1"/>
    </source>
</evidence>
<dbReference type="PANTHER" id="PTHR43095">
    <property type="entry name" value="SUGAR KINASE"/>
    <property type="match status" value="1"/>
</dbReference>